<dbReference type="PANTHER" id="PTHR43861">
    <property type="entry name" value="TRANS-ACONITATE 2-METHYLTRANSFERASE-RELATED"/>
    <property type="match status" value="1"/>
</dbReference>
<dbReference type="Gene3D" id="1.10.150.290">
    <property type="entry name" value="S-adenosyl-L-methionine-dependent methyltransferases"/>
    <property type="match status" value="1"/>
</dbReference>
<dbReference type="SUPFAM" id="SSF53335">
    <property type="entry name" value="S-adenosyl-L-methionine-dependent methyltransferases"/>
    <property type="match status" value="1"/>
</dbReference>
<dbReference type="Gene3D" id="3.40.50.150">
    <property type="entry name" value="Vaccinia Virus protein VP39"/>
    <property type="match status" value="1"/>
</dbReference>
<dbReference type="EC" id="2.1.1.144" evidence="1"/>
<organism evidence="1 2">
    <name type="scientific">Actinoalloteichus hymeniacidonis</name>
    <dbReference type="NCBI Taxonomy" id="340345"/>
    <lineage>
        <taxon>Bacteria</taxon>
        <taxon>Bacillati</taxon>
        <taxon>Actinomycetota</taxon>
        <taxon>Actinomycetes</taxon>
        <taxon>Pseudonocardiales</taxon>
        <taxon>Pseudonocardiaceae</taxon>
        <taxon>Actinoalloteichus</taxon>
    </lineage>
</organism>
<dbReference type="InterPro" id="IPR029063">
    <property type="entry name" value="SAM-dependent_MTases_sf"/>
</dbReference>
<keyword evidence="2" id="KW-1185">Reference proteome</keyword>
<dbReference type="EMBL" id="CP014859">
    <property type="protein sequence ID" value="AOS65032.1"/>
    <property type="molecule type" value="Genomic_DNA"/>
</dbReference>
<dbReference type="KEGG" id="ahm:TL08_21225"/>
<dbReference type="RefSeq" id="WP_069851465.1">
    <property type="nucleotide sequence ID" value="NZ_CP014859.1"/>
</dbReference>
<accession>A0AAC9HSW8</accession>
<evidence type="ECO:0000313" key="1">
    <source>
        <dbReference type="EMBL" id="AOS65032.1"/>
    </source>
</evidence>
<evidence type="ECO:0000313" key="2">
    <source>
        <dbReference type="Proteomes" id="UP000095210"/>
    </source>
</evidence>
<dbReference type="PANTHER" id="PTHR43861:SF1">
    <property type="entry name" value="TRANS-ACONITATE 2-METHYLTRANSFERASE"/>
    <property type="match status" value="1"/>
</dbReference>
<name>A0AAC9HSW8_9PSEU</name>
<dbReference type="GO" id="GO:0030798">
    <property type="term" value="F:trans-aconitate 2-methyltransferase activity"/>
    <property type="evidence" value="ECO:0007669"/>
    <property type="project" value="UniProtKB-EC"/>
</dbReference>
<gene>
    <name evidence="1" type="ORF">TL08_21225</name>
</gene>
<protein>
    <submittedName>
        <fullName evidence="1">Trans-aconitate methyltransferase</fullName>
        <ecNumber evidence="1">2.1.1.144</ecNumber>
    </submittedName>
</protein>
<dbReference type="NCBIfam" id="NF010703">
    <property type="entry name" value="PRK14103.1"/>
    <property type="match status" value="1"/>
</dbReference>
<dbReference type="Pfam" id="PF13489">
    <property type="entry name" value="Methyltransf_23"/>
    <property type="match status" value="1"/>
</dbReference>
<dbReference type="CDD" id="cd02440">
    <property type="entry name" value="AdoMet_MTases"/>
    <property type="match status" value="1"/>
</dbReference>
<sequence>MSTTKWNPESYLTFADQRGRPFHDLVARIGAAEPRRVVDLGCGPGNLTATLPKQWPNAAIEAIDSSPEMVEAACAAGVDARLGNLMAWQPDVDVDVVISNAVLQWIPGHRELLRSWLNNLRSGAWLAFQVPGNFDAPSHREIHSLAGSVTWRDRLNGLALRGPGNVQSALDYAAELASLGAEIDAWETTYLHRLVGEDPVLEWVSSTALRPVRSVLTQAGWTEFRAELGDRLRAAYPRQPDGITWYPFRRIFVVARKTC</sequence>
<dbReference type="GO" id="GO:0032259">
    <property type="term" value="P:methylation"/>
    <property type="evidence" value="ECO:0007669"/>
    <property type="project" value="UniProtKB-KW"/>
</dbReference>
<keyword evidence="1" id="KW-0808">Transferase</keyword>
<dbReference type="AlphaFoldDB" id="A0AAC9HSW8"/>
<reference evidence="2" key="1">
    <citation type="submission" date="2016-03" db="EMBL/GenBank/DDBJ databases">
        <title>Complete genome sequence of the type strain Actinoalloteichus hymeniacidonis DSM 45092.</title>
        <authorList>
            <person name="Schaffert L."/>
            <person name="Albersmeier A."/>
            <person name="Winkler A."/>
            <person name="Kalinowski J."/>
            <person name="Zotchev S."/>
            <person name="Ruckert C."/>
        </authorList>
    </citation>
    <scope>NUCLEOTIDE SEQUENCE [LARGE SCALE GENOMIC DNA]</scope>
    <source>
        <strain evidence="2">HPA177(T) (DSM 45092(T))</strain>
    </source>
</reference>
<dbReference type="Proteomes" id="UP000095210">
    <property type="component" value="Chromosome"/>
</dbReference>
<proteinExistence type="predicted"/>
<dbReference type="InterPro" id="IPR023149">
    <property type="entry name" value="Trans_acon_MeTrfase_C"/>
</dbReference>
<keyword evidence="1" id="KW-0489">Methyltransferase</keyword>